<evidence type="ECO:0000256" key="5">
    <source>
        <dbReference type="ARBA" id="ARBA00023242"/>
    </source>
</evidence>
<evidence type="ECO:0000259" key="7">
    <source>
        <dbReference type="PROSITE" id="PS50982"/>
    </source>
</evidence>
<dbReference type="PANTHER" id="PTHR34067">
    <property type="entry name" value="OS04G0193200 PROTEIN"/>
    <property type="match status" value="1"/>
</dbReference>
<dbReference type="Gramene" id="OE9A121002T1">
    <property type="protein sequence ID" value="OE9A121002C1"/>
    <property type="gene ID" value="OE9A121002"/>
</dbReference>
<comment type="subcellular location">
    <subcellularLocation>
        <location evidence="1">Nucleus</location>
    </subcellularLocation>
</comment>
<dbReference type="InterPro" id="IPR001739">
    <property type="entry name" value="Methyl_CpG_DNA-bd"/>
</dbReference>
<evidence type="ECO:0000256" key="6">
    <source>
        <dbReference type="SAM" id="MobiDB-lite"/>
    </source>
</evidence>
<keyword evidence="3" id="KW-0238">DNA-binding</keyword>
<evidence type="ECO:0000313" key="8">
    <source>
        <dbReference type="EMBL" id="CAA2981579.1"/>
    </source>
</evidence>
<keyword evidence="5" id="KW-0539">Nucleus</keyword>
<feature type="compositionally biased region" description="Basic and acidic residues" evidence="6">
    <location>
        <begin position="158"/>
        <end position="168"/>
    </location>
</feature>
<keyword evidence="2" id="KW-0805">Transcription regulation</keyword>
<evidence type="ECO:0000313" key="9">
    <source>
        <dbReference type="Proteomes" id="UP000594638"/>
    </source>
</evidence>
<dbReference type="InterPro" id="IPR038945">
    <property type="entry name" value="MBD13-like"/>
</dbReference>
<dbReference type="CDD" id="cd00122">
    <property type="entry name" value="MBD"/>
    <property type="match status" value="1"/>
</dbReference>
<dbReference type="EMBL" id="CACTIH010003676">
    <property type="protein sequence ID" value="CAA2981579.1"/>
    <property type="molecule type" value="Genomic_DNA"/>
</dbReference>
<feature type="region of interest" description="Disordered" evidence="6">
    <location>
        <begin position="126"/>
        <end position="184"/>
    </location>
</feature>
<comment type="caution">
    <text evidence="8">The sequence shown here is derived from an EMBL/GenBank/DDBJ whole genome shotgun (WGS) entry which is preliminary data.</text>
</comment>
<gene>
    <name evidence="8" type="ORF">OLEA9_A121002</name>
</gene>
<feature type="region of interest" description="Disordered" evidence="6">
    <location>
        <begin position="360"/>
        <end position="385"/>
    </location>
</feature>
<dbReference type="AlphaFoldDB" id="A0A8S0RQF9"/>
<organism evidence="8 9">
    <name type="scientific">Olea europaea subsp. europaea</name>
    <dbReference type="NCBI Taxonomy" id="158383"/>
    <lineage>
        <taxon>Eukaryota</taxon>
        <taxon>Viridiplantae</taxon>
        <taxon>Streptophyta</taxon>
        <taxon>Embryophyta</taxon>
        <taxon>Tracheophyta</taxon>
        <taxon>Spermatophyta</taxon>
        <taxon>Magnoliopsida</taxon>
        <taxon>eudicotyledons</taxon>
        <taxon>Gunneridae</taxon>
        <taxon>Pentapetalae</taxon>
        <taxon>asterids</taxon>
        <taxon>lamiids</taxon>
        <taxon>Lamiales</taxon>
        <taxon>Oleaceae</taxon>
        <taxon>Oleeae</taxon>
        <taxon>Olea</taxon>
    </lineage>
</organism>
<name>A0A8S0RQF9_OLEEU</name>
<evidence type="ECO:0000256" key="4">
    <source>
        <dbReference type="ARBA" id="ARBA00023163"/>
    </source>
</evidence>
<feature type="compositionally biased region" description="Basic and acidic residues" evidence="6">
    <location>
        <begin position="126"/>
        <end position="137"/>
    </location>
</feature>
<reference evidence="8 9" key="1">
    <citation type="submission" date="2019-12" db="EMBL/GenBank/DDBJ databases">
        <authorList>
            <person name="Alioto T."/>
            <person name="Alioto T."/>
            <person name="Gomez Garrido J."/>
        </authorList>
    </citation>
    <scope>NUCLEOTIDE SEQUENCE [LARGE SCALE GENOMIC DNA]</scope>
</reference>
<evidence type="ECO:0000256" key="2">
    <source>
        <dbReference type="ARBA" id="ARBA00023015"/>
    </source>
</evidence>
<sequence length="385" mass="43000">MSDHPNWLPAGWKIKIGVRTTGKRDKYYIDPSNKLKFKSKPEVLRYLKNAGPGTKSAKSEKLKNVDTSGQSAIDIKKTVAENLPPGWIKEIRIKRNGCKTRSDPSYIDPVSGRHFRSMQEVLRYLEARDSGKPKDKGPMCVESGDHSGSSSSGAKRQQLADEKEDKYVKGNRNSKPGFKDTTMNNANVIEAKHLKPREAEGDSVAGDLRDKLQVVNGKDHHEDRKWQNKKLAGNEVKKNVNMDIIIKSGPKGAAAKNVYLPEASDHEQNVKDDSVDGAFPDKLSLVDKVEQHKDTVRQSIKSADSEVDKNASGHPSFMSGLESAEMNNDNIPETNNLEQRVEQNETETEDLFDMQLQVNGIEHHENGTIPKKRKRLNSKTLGDLP</sequence>
<feature type="region of interest" description="Disordered" evidence="6">
    <location>
        <begin position="301"/>
        <end position="347"/>
    </location>
</feature>
<evidence type="ECO:0000256" key="3">
    <source>
        <dbReference type="ARBA" id="ARBA00023125"/>
    </source>
</evidence>
<feature type="domain" description="MBD" evidence="7">
    <location>
        <begin position="73"/>
        <end position="146"/>
    </location>
</feature>
<proteinExistence type="predicted"/>
<evidence type="ECO:0000256" key="1">
    <source>
        <dbReference type="ARBA" id="ARBA00004123"/>
    </source>
</evidence>
<dbReference type="PANTHER" id="PTHR34067:SF20">
    <property type="entry name" value="OS08G0206700 PROTEIN"/>
    <property type="match status" value="1"/>
</dbReference>
<keyword evidence="4" id="KW-0804">Transcription</keyword>
<dbReference type="Gene3D" id="3.30.890.10">
    <property type="entry name" value="Methyl-cpg-binding Protein 2, Chain A"/>
    <property type="match status" value="2"/>
</dbReference>
<keyword evidence="9" id="KW-1185">Reference proteome</keyword>
<dbReference type="PROSITE" id="PS50982">
    <property type="entry name" value="MBD"/>
    <property type="match status" value="2"/>
</dbReference>
<dbReference type="GO" id="GO:0005634">
    <property type="term" value="C:nucleus"/>
    <property type="evidence" value="ECO:0007669"/>
    <property type="project" value="UniProtKB-SubCell"/>
</dbReference>
<protein>
    <submittedName>
        <fullName evidence="8">Methyl-CpG-binding domain-containing protein 6</fullName>
    </submittedName>
</protein>
<dbReference type="InterPro" id="IPR016177">
    <property type="entry name" value="DNA-bd_dom_sf"/>
</dbReference>
<accession>A0A8S0RQF9</accession>
<dbReference type="SUPFAM" id="SSF54171">
    <property type="entry name" value="DNA-binding domain"/>
    <property type="match status" value="2"/>
</dbReference>
<dbReference type="Pfam" id="PF01429">
    <property type="entry name" value="MBD"/>
    <property type="match status" value="2"/>
</dbReference>
<feature type="domain" description="MBD" evidence="7">
    <location>
        <begin position="1"/>
        <end position="72"/>
    </location>
</feature>
<feature type="compositionally biased region" description="Polar residues" evidence="6">
    <location>
        <begin position="325"/>
        <end position="338"/>
    </location>
</feature>
<dbReference type="GO" id="GO:0003677">
    <property type="term" value="F:DNA binding"/>
    <property type="evidence" value="ECO:0007669"/>
    <property type="project" value="UniProtKB-KW"/>
</dbReference>
<dbReference type="OrthoDB" id="10072024at2759"/>
<dbReference type="Proteomes" id="UP000594638">
    <property type="component" value="Unassembled WGS sequence"/>
</dbReference>